<dbReference type="Proteomes" id="UP000019681">
    <property type="component" value="Unassembled WGS sequence"/>
</dbReference>
<evidence type="ECO:0000313" key="3">
    <source>
        <dbReference type="Proteomes" id="UP000019681"/>
    </source>
</evidence>
<keyword evidence="1" id="KW-1133">Transmembrane helix</keyword>
<dbReference type="EMBL" id="AZQP01000014">
    <property type="protein sequence ID" value="EYE88765.1"/>
    <property type="molecule type" value="Genomic_DNA"/>
</dbReference>
<keyword evidence="1" id="KW-0472">Membrane</keyword>
<keyword evidence="1" id="KW-0812">Transmembrane</keyword>
<evidence type="ECO:0000313" key="2">
    <source>
        <dbReference type="EMBL" id="EYE88765.1"/>
    </source>
</evidence>
<comment type="caution">
    <text evidence="2">The sequence shown here is derived from an EMBL/GenBank/DDBJ whole genome shotgun (WGS) entry which is preliminary data.</text>
</comment>
<evidence type="ECO:0000256" key="1">
    <source>
        <dbReference type="SAM" id="Phobius"/>
    </source>
</evidence>
<keyword evidence="3" id="KW-1185">Reference proteome</keyword>
<dbReference type="AlphaFoldDB" id="A0A017RXU3"/>
<accession>A0A017RXU3</accession>
<organism evidence="2 3">
    <name type="scientific">Fervidicella metallireducens AeB</name>
    <dbReference type="NCBI Taxonomy" id="1403537"/>
    <lineage>
        <taxon>Bacteria</taxon>
        <taxon>Bacillati</taxon>
        <taxon>Bacillota</taxon>
        <taxon>Clostridia</taxon>
        <taxon>Eubacteriales</taxon>
        <taxon>Clostridiaceae</taxon>
        <taxon>Fervidicella</taxon>
    </lineage>
</organism>
<sequence length="205" mass="23964">MRKNENINKFIVTTILLPVLILLYNSFSIFIEYYLGTFTVMILFIFFILSIGIICYSFVNILVYKNLKLFFLILLCSLSLVFLKNQTLRSIGLNLEFNLNKDKRLQIIEMIKNNTFEVGETDGFIDLPKEFKSLSKYDDGKVVVDKTSDYLKVCFFTSGGLFKNHDVAVYFSADKNLKRTGFEKYVYNVSKKTDHWYVGKMNMEK</sequence>
<protein>
    <submittedName>
        <fullName evidence="2">Uncharacterized protein</fullName>
    </submittedName>
</protein>
<feature type="transmembrane region" description="Helical" evidence="1">
    <location>
        <begin position="66"/>
        <end position="83"/>
    </location>
</feature>
<feature type="transmembrane region" description="Helical" evidence="1">
    <location>
        <begin position="33"/>
        <end position="59"/>
    </location>
</feature>
<proteinExistence type="predicted"/>
<reference evidence="2 3" key="1">
    <citation type="journal article" date="2014" name="Genome Announc.">
        <title>Draft Genome Sequence of Fervidicella metallireducens Strain AeBT, an Iron-Reducing Thermoanaerobe from the Great Artesian Basin.</title>
        <authorList>
            <person name="Patel B.K."/>
        </authorList>
    </citation>
    <scope>NUCLEOTIDE SEQUENCE [LARGE SCALE GENOMIC DNA]</scope>
    <source>
        <strain evidence="2 3">AeB</strain>
    </source>
</reference>
<name>A0A017RXU3_9CLOT</name>
<gene>
    <name evidence="2" type="ORF">Q428_06335</name>
</gene>
<dbReference type="OrthoDB" id="2425792at2"/>
<feature type="transmembrane region" description="Helical" evidence="1">
    <location>
        <begin position="7"/>
        <end position="27"/>
    </location>
</feature>
<dbReference type="RefSeq" id="WP_035379156.1">
    <property type="nucleotide sequence ID" value="NZ_AZQP01000014.1"/>
</dbReference>